<dbReference type="VEuPathDB" id="VectorBase:CSON012706"/>
<organism evidence="1">
    <name type="scientific">Culicoides sonorensis</name>
    <name type="common">Biting midge</name>
    <dbReference type="NCBI Taxonomy" id="179676"/>
    <lineage>
        <taxon>Eukaryota</taxon>
        <taxon>Metazoa</taxon>
        <taxon>Ecdysozoa</taxon>
        <taxon>Arthropoda</taxon>
        <taxon>Hexapoda</taxon>
        <taxon>Insecta</taxon>
        <taxon>Pterygota</taxon>
        <taxon>Neoptera</taxon>
        <taxon>Endopterygota</taxon>
        <taxon>Diptera</taxon>
        <taxon>Nematocera</taxon>
        <taxon>Chironomoidea</taxon>
        <taxon>Ceratopogonidae</taxon>
        <taxon>Ceratopogoninae</taxon>
        <taxon>Culicoides</taxon>
        <taxon>Monoculicoides</taxon>
    </lineage>
</organism>
<sequence length="121" mass="14415">MLSLYNYDKKTKFFSCSSSLSNTVRSVVGRKWLKHMKKYHVDLPYECPINPQRDIYKIKEDAKTKYKTEQTVCLADYCDIMRCDAEKHQVPECENMEKLITDVEIWTETSTLKQKNQIHLR</sequence>
<evidence type="ECO:0000313" key="2">
    <source>
        <dbReference type="EMBL" id="SSX25746.1"/>
    </source>
</evidence>
<gene>
    <name evidence="1" type="primary">CSON012706</name>
</gene>
<dbReference type="AlphaFoldDB" id="A0A336KPR3"/>
<dbReference type="EMBL" id="UFQS01000611">
    <property type="protein sequence ID" value="SSX05385.1"/>
    <property type="molecule type" value="Genomic_DNA"/>
</dbReference>
<reference evidence="1" key="1">
    <citation type="submission" date="2018-04" db="EMBL/GenBank/DDBJ databases">
        <authorList>
            <person name="Go L.Y."/>
            <person name="Mitchell J.A."/>
        </authorList>
    </citation>
    <scope>NUCLEOTIDE SEQUENCE</scope>
    <source>
        <tissue evidence="1">Whole organism</tissue>
    </source>
</reference>
<name>A0A336KPR3_CULSO</name>
<reference evidence="2" key="2">
    <citation type="submission" date="2018-07" db="EMBL/GenBank/DDBJ databases">
        <authorList>
            <person name="Quirk P.G."/>
            <person name="Krulwich T.A."/>
        </authorList>
    </citation>
    <scope>NUCLEOTIDE SEQUENCE</scope>
</reference>
<accession>A0A336KPR3</accession>
<dbReference type="EMBL" id="UFQT01000611">
    <property type="protein sequence ID" value="SSX25746.1"/>
    <property type="molecule type" value="Genomic_DNA"/>
</dbReference>
<dbReference type="PANTHER" id="PTHR21385">
    <property type="entry name" value="ZINC FINGER PROTEIN-RELATED"/>
    <property type="match status" value="1"/>
</dbReference>
<protein>
    <submittedName>
        <fullName evidence="1">CSON012706 protein</fullName>
    </submittedName>
</protein>
<proteinExistence type="predicted"/>
<evidence type="ECO:0000313" key="1">
    <source>
        <dbReference type="EMBL" id="SSX05385.1"/>
    </source>
</evidence>
<dbReference type="PANTHER" id="PTHR21385:SF0">
    <property type="entry name" value="RE51073P"/>
    <property type="match status" value="1"/>
</dbReference>